<evidence type="ECO:0000256" key="1">
    <source>
        <dbReference type="SAM" id="MobiDB-lite"/>
    </source>
</evidence>
<evidence type="ECO:0000313" key="3">
    <source>
        <dbReference type="EMBL" id="TDR20537.1"/>
    </source>
</evidence>
<dbReference type="Proteomes" id="UP000295724">
    <property type="component" value="Unassembled WGS sequence"/>
</dbReference>
<name>A0A4R6XRK7_9GAMM</name>
<accession>A0A4R6XRK7</accession>
<dbReference type="OrthoDB" id="6199439at2"/>
<feature type="signal peptide" evidence="2">
    <location>
        <begin position="1"/>
        <end position="19"/>
    </location>
</feature>
<sequence>MKTLFSLITILWVLSSAQASDVSCQVNVLKPKLSATVIQQESEKPANITVAEARLRLKHSAEQRVQETAQTEPAEEETELSEEPAEKESGLGSMFDILIPSKLRNPVQ</sequence>
<dbReference type="AlphaFoldDB" id="A0A4R6XRK7"/>
<dbReference type="RefSeq" id="WP_099018378.1">
    <property type="nucleotide sequence ID" value="NZ_NIHB01000001.1"/>
</dbReference>
<feature type="region of interest" description="Disordered" evidence="1">
    <location>
        <begin position="61"/>
        <end position="108"/>
    </location>
</feature>
<dbReference type="EMBL" id="SNZB01000003">
    <property type="protein sequence ID" value="TDR20537.1"/>
    <property type="molecule type" value="Genomic_DNA"/>
</dbReference>
<keyword evidence="2" id="KW-0732">Signal</keyword>
<gene>
    <name evidence="3" type="ORF">C8D91_1511</name>
</gene>
<proteinExistence type="predicted"/>
<keyword evidence="4" id="KW-1185">Reference proteome</keyword>
<protein>
    <submittedName>
        <fullName evidence="3">Uncharacterized protein</fullName>
    </submittedName>
</protein>
<evidence type="ECO:0000313" key="4">
    <source>
        <dbReference type="Proteomes" id="UP000295724"/>
    </source>
</evidence>
<feature type="chain" id="PRO_5020421498" evidence="2">
    <location>
        <begin position="20"/>
        <end position="108"/>
    </location>
</feature>
<comment type="caution">
    <text evidence="3">The sequence shown here is derived from an EMBL/GenBank/DDBJ whole genome shotgun (WGS) entry which is preliminary data.</text>
</comment>
<evidence type="ECO:0000256" key="2">
    <source>
        <dbReference type="SAM" id="SignalP"/>
    </source>
</evidence>
<organism evidence="3 4">
    <name type="scientific">Marinicella litoralis</name>
    <dbReference type="NCBI Taxonomy" id="644220"/>
    <lineage>
        <taxon>Bacteria</taxon>
        <taxon>Pseudomonadati</taxon>
        <taxon>Pseudomonadota</taxon>
        <taxon>Gammaproteobacteria</taxon>
        <taxon>Lysobacterales</taxon>
        <taxon>Marinicellaceae</taxon>
        <taxon>Marinicella</taxon>
    </lineage>
</organism>
<feature type="compositionally biased region" description="Acidic residues" evidence="1">
    <location>
        <begin position="73"/>
        <end position="83"/>
    </location>
</feature>
<reference evidence="3 4" key="1">
    <citation type="submission" date="2019-03" db="EMBL/GenBank/DDBJ databases">
        <title>Genomic Encyclopedia of Type Strains, Phase IV (KMG-IV): sequencing the most valuable type-strain genomes for metagenomic binning, comparative biology and taxonomic classification.</title>
        <authorList>
            <person name="Goeker M."/>
        </authorList>
    </citation>
    <scope>NUCLEOTIDE SEQUENCE [LARGE SCALE GENOMIC DNA]</scope>
    <source>
        <strain evidence="3 4">DSM 25488</strain>
    </source>
</reference>